<evidence type="ECO:0000313" key="2">
    <source>
        <dbReference type="Proteomes" id="UP000637061"/>
    </source>
</evidence>
<comment type="caution">
    <text evidence="1">The sequence shown here is derived from an EMBL/GenBank/DDBJ whole genome shotgun (WGS) entry which is preliminary data.</text>
</comment>
<proteinExistence type="predicted"/>
<dbReference type="EMBL" id="JAEHTE010000002">
    <property type="protein sequence ID" value="MBI6883265.1"/>
    <property type="molecule type" value="Genomic_DNA"/>
</dbReference>
<dbReference type="AlphaFoldDB" id="A0A8I1ECH6"/>
<protein>
    <submittedName>
        <fullName evidence="1">Uncharacterized protein</fullName>
    </submittedName>
</protein>
<evidence type="ECO:0000313" key="1">
    <source>
        <dbReference type="EMBL" id="MBI6883265.1"/>
    </source>
</evidence>
<organism evidence="1 2">
    <name type="scientific">Pseudomonas putida</name>
    <name type="common">Arthrobacter siderocapsulatus</name>
    <dbReference type="NCBI Taxonomy" id="303"/>
    <lineage>
        <taxon>Bacteria</taxon>
        <taxon>Pseudomonadati</taxon>
        <taxon>Pseudomonadota</taxon>
        <taxon>Gammaproteobacteria</taxon>
        <taxon>Pseudomonadales</taxon>
        <taxon>Pseudomonadaceae</taxon>
        <taxon>Pseudomonas</taxon>
    </lineage>
</organism>
<dbReference type="RefSeq" id="WP_198746877.1">
    <property type="nucleotide sequence ID" value="NZ_JAEHTE010000002.1"/>
</dbReference>
<name>A0A8I1ECH6_PSEPU</name>
<sequence>MSTDPITPEQRIEQLEATLKDCAGFIRAKFAFANDKDAIEMLHQVEDVLWPPPGHWPKRLAPTNEE</sequence>
<gene>
    <name evidence="1" type="ORF">JEU22_05010</name>
</gene>
<dbReference type="Proteomes" id="UP000637061">
    <property type="component" value="Unassembled WGS sequence"/>
</dbReference>
<accession>A0A8I1ECH6</accession>
<reference evidence="1" key="1">
    <citation type="submission" date="2020-12" db="EMBL/GenBank/DDBJ databases">
        <title>Enhanced detection system for hospital associated transmission using whole genome sequencing surveillance.</title>
        <authorList>
            <person name="Harrison L.H."/>
            <person name="Van Tyne D."/>
            <person name="Marsh J.W."/>
            <person name="Griffith M.P."/>
            <person name="Snyder D.J."/>
            <person name="Cooper V.S."/>
            <person name="Mustapha M."/>
        </authorList>
    </citation>
    <scope>NUCLEOTIDE SEQUENCE</scope>
    <source>
        <strain evidence="1">PSB00042</strain>
    </source>
</reference>